<name>A0A7J7NMH8_9MAGN</name>
<comment type="caution">
    <text evidence="1">The sequence shown here is derived from an EMBL/GenBank/DDBJ whole genome shotgun (WGS) entry which is preliminary data.</text>
</comment>
<reference evidence="1 2" key="1">
    <citation type="journal article" date="2020" name="IScience">
        <title>Genome Sequencing of the Endangered Kingdonia uniflora (Circaeasteraceae, Ranunculales) Reveals Potential Mechanisms of Evolutionary Specialization.</title>
        <authorList>
            <person name="Sun Y."/>
            <person name="Deng T."/>
            <person name="Zhang A."/>
            <person name="Moore M.J."/>
            <person name="Landis J.B."/>
            <person name="Lin N."/>
            <person name="Zhang H."/>
            <person name="Zhang X."/>
            <person name="Huang J."/>
            <person name="Zhang X."/>
            <person name="Sun H."/>
            <person name="Wang H."/>
        </authorList>
    </citation>
    <scope>NUCLEOTIDE SEQUENCE [LARGE SCALE GENOMIC DNA]</scope>
    <source>
        <strain evidence="1">TB1705</strain>
        <tissue evidence="1">Leaf</tissue>
    </source>
</reference>
<protein>
    <submittedName>
        <fullName evidence="1">Uncharacterized protein</fullName>
    </submittedName>
</protein>
<dbReference type="Proteomes" id="UP000541444">
    <property type="component" value="Unassembled WGS sequence"/>
</dbReference>
<dbReference type="EMBL" id="JACGCM010000696">
    <property type="protein sequence ID" value="KAF6168417.1"/>
    <property type="molecule type" value="Genomic_DNA"/>
</dbReference>
<proteinExistence type="predicted"/>
<accession>A0A7J7NMH8</accession>
<keyword evidence="2" id="KW-1185">Reference proteome</keyword>
<organism evidence="1 2">
    <name type="scientific">Kingdonia uniflora</name>
    <dbReference type="NCBI Taxonomy" id="39325"/>
    <lineage>
        <taxon>Eukaryota</taxon>
        <taxon>Viridiplantae</taxon>
        <taxon>Streptophyta</taxon>
        <taxon>Embryophyta</taxon>
        <taxon>Tracheophyta</taxon>
        <taxon>Spermatophyta</taxon>
        <taxon>Magnoliopsida</taxon>
        <taxon>Ranunculales</taxon>
        <taxon>Circaeasteraceae</taxon>
        <taxon>Kingdonia</taxon>
    </lineage>
</organism>
<sequence>MKGCTGIRKLKTFMQPRSNGKKYLKCQNDEWKKFIWLKDVISQSESKEGFSEAEKKASMNIKMNITIGQDEFVRDFKGKAIV</sequence>
<evidence type="ECO:0000313" key="1">
    <source>
        <dbReference type="EMBL" id="KAF6168417.1"/>
    </source>
</evidence>
<evidence type="ECO:0000313" key="2">
    <source>
        <dbReference type="Proteomes" id="UP000541444"/>
    </source>
</evidence>
<dbReference type="AlphaFoldDB" id="A0A7J7NMH8"/>
<gene>
    <name evidence="1" type="ORF">GIB67_004969</name>
</gene>